<protein>
    <submittedName>
        <fullName evidence="1">Uncharacterized protein</fullName>
    </submittedName>
</protein>
<organism evidence="1 2">
    <name type="scientific">Paragonimus westermani</name>
    <dbReference type="NCBI Taxonomy" id="34504"/>
    <lineage>
        <taxon>Eukaryota</taxon>
        <taxon>Metazoa</taxon>
        <taxon>Spiralia</taxon>
        <taxon>Lophotrochozoa</taxon>
        <taxon>Platyhelminthes</taxon>
        <taxon>Trematoda</taxon>
        <taxon>Digenea</taxon>
        <taxon>Plagiorchiida</taxon>
        <taxon>Troglotremata</taxon>
        <taxon>Troglotrematidae</taxon>
        <taxon>Paragonimus</taxon>
    </lineage>
</organism>
<name>A0A8T0D649_9TREM</name>
<dbReference type="Proteomes" id="UP000699462">
    <property type="component" value="Unassembled WGS sequence"/>
</dbReference>
<accession>A0A8T0D649</accession>
<sequence>MRSTHHVLPSLTGGRTVNDKTLSNLLTEAEKRLIDRTITKLSYYPSLLAPNRLLMLRTNSPGSVLTTTTPGLKRWRRQTQHLKFSDPAGSKNTFLVYRKGGSGQHKFENLLLETRFW</sequence>
<proteinExistence type="predicted"/>
<evidence type="ECO:0000313" key="2">
    <source>
        <dbReference type="Proteomes" id="UP000699462"/>
    </source>
</evidence>
<dbReference type="AlphaFoldDB" id="A0A8T0D649"/>
<dbReference type="OrthoDB" id="10066543at2759"/>
<reference evidence="1 2" key="1">
    <citation type="submission" date="2019-07" db="EMBL/GenBank/DDBJ databases">
        <title>Annotation for the trematode Paragonimus westermani.</title>
        <authorList>
            <person name="Choi Y.-J."/>
        </authorList>
    </citation>
    <scope>NUCLEOTIDE SEQUENCE [LARGE SCALE GENOMIC DNA]</scope>
    <source>
        <strain evidence="1">180907_Pwestermani</strain>
    </source>
</reference>
<gene>
    <name evidence="1" type="ORF">P879_10910</name>
</gene>
<evidence type="ECO:0000313" key="1">
    <source>
        <dbReference type="EMBL" id="KAF8563310.1"/>
    </source>
</evidence>
<dbReference type="EMBL" id="JTDF01012524">
    <property type="protein sequence ID" value="KAF8563310.1"/>
    <property type="molecule type" value="Genomic_DNA"/>
</dbReference>
<comment type="caution">
    <text evidence="1">The sequence shown here is derived from an EMBL/GenBank/DDBJ whole genome shotgun (WGS) entry which is preliminary data.</text>
</comment>
<keyword evidence="2" id="KW-1185">Reference proteome</keyword>